<organism evidence="1 2">
    <name type="scientific">Reticulomyxa filosa</name>
    <dbReference type="NCBI Taxonomy" id="46433"/>
    <lineage>
        <taxon>Eukaryota</taxon>
        <taxon>Sar</taxon>
        <taxon>Rhizaria</taxon>
        <taxon>Retaria</taxon>
        <taxon>Foraminifera</taxon>
        <taxon>Monothalamids</taxon>
        <taxon>Reticulomyxidae</taxon>
        <taxon>Reticulomyxa</taxon>
    </lineage>
</organism>
<feature type="non-terminal residue" evidence="1">
    <location>
        <position position="1"/>
    </location>
</feature>
<dbReference type="EMBL" id="ASPP01039966">
    <property type="protein sequence ID" value="ETO00821.1"/>
    <property type="molecule type" value="Genomic_DNA"/>
</dbReference>
<gene>
    <name evidence="1" type="ORF">RFI_36619</name>
</gene>
<name>X6LHG6_RETFI</name>
<dbReference type="PANTHER" id="PTHR33099:SF7">
    <property type="entry name" value="MYND-TYPE DOMAIN-CONTAINING PROTEIN"/>
    <property type="match status" value="1"/>
</dbReference>
<evidence type="ECO:0000313" key="2">
    <source>
        <dbReference type="Proteomes" id="UP000023152"/>
    </source>
</evidence>
<accession>X6LHG6</accession>
<sequence>GHFGTLLLSLPTEEGLEGGSLVLSFEGKNVEWNPSQEEKSDGALQMDWLAFYTDISYEIKPATKGRRVMIAFNLIVPTLFQDDRKYFKAASKIETSSISLNDKRVLMIFFFLLCKVKNKLTALTELNKDG</sequence>
<evidence type="ECO:0000313" key="1">
    <source>
        <dbReference type="EMBL" id="ETO00821.1"/>
    </source>
</evidence>
<protein>
    <recommendedName>
        <fullName evidence="3">Fe2OG dioxygenase domain-containing protein</fullName>
    </recommendedName>
</protein>
<keyword evidence="2" id="KW-1185">Reference proteome</keyword>
<dbReference type="Proteomes" id="UP000023152">
    <property type="component" value="Unassembled WGS sequence"/>
</dbReference>
<dbReference type="PANTHER" id="PTHR33099">
    <property type="entry name" value="FE2OG DIOXYGENASE DOMAIN-CONTAINING PROTEIN"/>
    <property type="match status" value="1"/>
</dbReference>
<comment type="caution">
    <text evidence="1">The sequence shown here is derived from an EMBL/GenBank/DDBJ whole genome shotgun (WGS) entry which is preliminary data.</text>
</comment>
<reference evidence="1 2" key="1">
    <citation type="journal article" date="2013" name="Curr. Biol.">
        <title>The Genome of the Foraminiferan Reticulomyxa filosa.</title>
        <authorList>
            <person name="Glockner G."/>
            <person name="Hulsmann N."/>
            <person name="Schleicher M."/>
            <person name="Noegel A.A."/>
            <person name="Eichinger L."/>
            <person name="Gallinger C."/>
            <person name="Pawlowski J."/>
            <person name="Sierra R."/>
            <person name="Euteneuer U."/>
            <person name="Pillet L."/>
            <person name="Moustafa A."/>
            <person name="Platzer M."/>
            <person name="Groth M."/>
            <person name="Szafranski K."/>
            <person name="Schliwa M."/>
        </authorList>
    </citation>
    <scope>NUCLEOTIDE SEQUENCE [LARGE SCALE GENOMIC DNA]</scope>
</reference>
<dbReference type="AlphaFoldDB" id="X6LHG6"/>
<evidence type="ECO:0008006" key="3">
    <source>
        <dbReference type="Google" id="ProtNLM"/>
    </source>
</evidence>
<dbReference type="OrthoDB" id="27483at2759"/>
<proteinExistence type="predicted"/>